<dbReference type="RefSeq" id="WP_079565263.1">
    <property type="nucleotide sequence ID" value="NZ_LT670818.1"/>
</dbReference>
<dbReference type="InterPro" id="IPR042188">
    <property type="entry name" value="MmgE/PrpD_sf_2"/>
</dbReference>
<dbReference type="EMBL" id="LT670818">
    <property type="protein sequence ID" value="SHG23741.1"/>
    <property type="molecule type" value="Genomic_DNA"/>
</dbReference>
<dbReference type="InterPro" id="IPR042183">
    <property type="entry name" value="MmgE/PrpD_sf_1"/>
</dbReference>
<dbReference type="Pfam" id="PF03972">
    <property type="entry name" value="MmgE_PrpD_N"/>
    <property type="match status" value="1"/>
</dbReference>
<name>A0A1M5I636_9BRAD</name>
<gene>
    <name evidence="4" type="ORF">SAMN05444169_1314</name>
</gene>
<dbReference type="SUPFAM" id="SSF103378">
    <property type="entry name" value="2-methylcitrate dehydratase PrpD"/>
    <property type="match status" value="1"/>
</dbReference>
<evidence type="ECO:0000256" key="1">
    <source>
        <dbReference type="ARBA" id="ARBA00006174"/>
    </source>
</evidence>
<dbReference type="InterPro" id="IPR045337">
    <property type="entry name" value="MmgE_PrpD_C"/>
</dbReference>
<feature type="domain" description="MmgE/PrpD N-terminal" evidence="2">
    <location>
        <begin position="12"/>
        <end position="249"/>
    </location>
</feature>
<evidence type="ECO:0000313" key="4">
    <source>
        <dbReference type="EMBL" id="SHG23741.1"/>
    </source>
</evidence>
<feature type="domain" description="MmgE/PrpD C-terminal" evidence="3">
    <location>
        <begin position="270"/>
        <end position="432"/>
    </location>
</feature>
<dbReference type="PANTHER" id="PTHR16943">
    <property type="entry name" value="2-METHYLCITRATE DEHYDRATASE-RELATED"/>
    <property type="match status" value="1"/>
</dbReference>
<accession>A0A1M5I636</accession>
<dbReference type="AlphaFoldDB" id="A0A1M5I636"/>
<dbReference type="GO" id="GO:0016829">
    <property type="term" value="F:lyase activity"/>
    <property type="evidence" value="ECO:0007669"/>
    <property type="project" value="InterPro"/>
</dbReference>
<dbReference type="Proteomes" id="UP000190675">
    <property type="component" value="Chromosome I"/>
</dbReference>
<dbReference type="Pfam" id="PF19305">
    <property type="entry name" value="MmgE_PrpD_C"/>
    <property type="match status" value="1"/>
</dbReference>
<dbReference type="OrthoDB" id="9795089at2"/>
<sequence>MVASQTSVSSALGQFGAAARWEDFSATVQQATRRSLLNGLATALCSARDPVVAAMVRALRPIAGPDQAILIGQRQRMDAASAAFVNAVAINLLDYDDTHLPTIIHPTAPVASAALALAQWRGGTGRDVLEAFAIGGEIACRIGLAVSPGHYARGWHITSTCGVFGAAAASARLFRLDADRCADALGIAASLSSGLVENLPTAAKNASVGNAARGGIVAALLAGEDQNAALASIEGPLGWARATGDQPDITALIGELGTRWEFARNTFKPYPAGIVMHAVIDACLDLRAAHALDPARIVAITVTGDALLLARGDRPVSNARDARVSIHHCASVALLFREADIKEFSETVVFDPEVAALRGKVKAELDATMPVGAARVDVTLADGRKLSQTVASARGSLERPLSDSDIEAKLRRLAAGGGTGCDAGRVIEAVWTLERDPAGLDRLLAALA</sequence>
<dbReference type="PANTHER" id="PTHR16943:SF8">
    <property type="entry name" value="2-METHYLCITRATE DEHYDRATASE"/>
    <property type="match status" value="1"/>
</dbReference>
<evidence type="ECO:0000259" key="3">
    <source>
        <dbReference type="Pfam" id="PF19305"/>
    </source>
</evidence>
<dbReference type="Gene3D" id="3.30.1330.120">
    <property type="entry name" value="2-methylcitrate dehydratase PrpD"/>
    <property type="match status" value="1"/>
</dbReference>
<organism evidence="4 5">
    <name type="scientific">Bradyrhizobium erythrophlei</name>
    <dbReference type="NCBI Taxonomy" id="1437360"/>
    <lineage>
        <taxon>Bacteria</taxon>
        <taxon>Pseudomonadati</taxon>
        <taxon>Pseudomonadota</taxon>
        <taxon>Alphaproteobacteria</taxon>
        <taxon>Hyphomicrobiales</taxon>
        <taxon>Nitrobacteraceae</taxon>
        <taxon>Bradyrhizobium</taxon>
    </lineage>
</organism>
<reference evidence="4 5" key="1">
    <citation type="submission" date="2016-11" db="EMBL/GenBank/DDBJ databases">
        <authorList>
            <person name="Jaros S."/>
            <person name="Januszkiewicz K."/>
            <person name="Wedrychowicz H."/>
        </authorList>
    </citation>
    <scope>NUCLEOTIDE SEQUENCE [LARGE SCALE GENOMIC DNA]</scope>
    <source>
        <strain evidence="4 5">GAS242</strain>
    </source>
</reference>
<dbReference type="InterPro" id="IPR036148">
    <property type="entry name" value="MmgE/PrpD_sf"/>
</dbReference>
<evidence type="ECO:0000259" key="2">
    <source>
        <dbReference type="Pfam" id="PF03972"/>
    </source>
</evidence>
<dbReference type="InterPro" id="IPR045336">
    <property type="entry name" value="MmgE_PrpD_N"/>
</dbReference>
<protein>
    <submittedName>
        <fullName evidence="4">2-methylcitrate dehydratase PrpD</fullName>
    </submittedName>
</protein>
<evidence type="ECO:0000313" key="5">
    <source>
        <dbReference type="Proteomes" id="UP000190675"/>
    </source>
</evidence>
<comment type="similarity">
    <text evidence="1">Belongs to the PrpD family.</text>
</comment>
<proteinExistence type="inferred from homology"/>
<dbReference type="Gene3D" id="1.10.4100.10">
    <property type="entry name" value="2-methylcitrate dehydratase PrpD"/>
    <property type="match status" value="1"/>
</dbReference>
<dbReference type="InterPro" id="IPR005656">
    <property type="entry name" value="MmgE_PrpD"/>
</dbReference>